<keyword evidence="13" id="KW-1185">Reference proteome</keyword>
<dbReference type="InterPro" id="IPR027417">
    <property type="entry name" value="P-loop_NTPase"/>
</dbReference>
<dbReference type="Pfam" id="PF02881">
    <property type="entry name" value="SRP54_N"/>
    <property type="match status" value="1"/>
</dbReference>
<keyword evidence="6 9" id="KW-0472">Membrane</keyword>
<evidence type="ECO:0000313" key="13">
    <source>
        <dbReference type="Proteomes" id="UP001374803"/>
    </source>
</evidence>
<comment type="subcellular location">
    <subcellularLocation>
        <location evidence="9">Cell membrane</location>
        <topology evidence="9">Peripheral membrane protein</topology>
        <orientation evidence="9">Cytoplasmic side</orientation>
    </subcellularLocation>
    <subcellularLocation>
        <location evidence="9">Cytoplasm</location>
    </subcellularLocation>
</comment>
<comment type="subunit">
    <text evidence="9">Part of the signal recognition particle protein translocation system, which is composed of SRP and FtsY.</text>
</comment>
<proteinExistence type="inferred from homology"/>
<evidence type="ECO:0000256" key="5">
    <source>
        <dbReference type="ARBA" id="ARBA00023134"/>
    </source>
</evidence>
<keyword evidence="5 9" id="KW-0342">GTP-binding</keyword>
<evidence type="ECO:0000256" key="6">
    <source>
        <dbReference type="ARBA" id="ARBA00023136"/>
    </source>
</evidence>
<reference evidence="12" key="1">
    <citation type="submission" date="2021-12" db="EMBL/GenBank/DDBJ databases">
        <title>Discovery of the Pendulisporaceae a myxobacterial family with distinct sporulation behavior and unique specialized metabolism.</title>
        <authorList>
            <person name="Garcia R."/>
            <person name="Popoff A."/>
            <person name="Bader C.D."/>
            <person name="Loehr J."/>
            <person name="Walesch S."/>
            <person name="Walt C."/>
            <person name="Boldt J."/>
            <person name="Bunk B."/>
            <person name="Haeckl F.J.F.P.J."/>
            <person name="Gunesch A.P."/>
            <person name="Birkelbach J."/>
            <person name="Nuebel U."/>
            <person name="Pietschmann T."/>
            <person name="Bach T."/>
            <person name="Mueller R."/>
        </authorList>
    </citation>
    <scope>NUCLEOTIDE SEQUENCE</scope>
    <source>
        <strain evidence="12">MSr11367</strain>
    </source>
</reference>
<dbReference type="RefSeq" id="WP_394831868.1">
    <property type="nucleotide sequence ID" value="NZ_CP089929.1"/>
</dbReference>
<comment type="similarity">
    <text evidence="9">Belongs to the GTP-binding SRP family. FtsY subfamily.</text>
</comment>
<dbReference type="Gene3D" id="1.20.120.140">
    <property type="entry name" value="Signal recognition particle SRP54, nucleotide-binding domain"/>
    <property type="match status" value="1"/>
</dbReference>
<feature type="compositionally biased region" description="Basic and acidic residues" evidence="10">
    <location>
        <begin position="105"/>
        <end position="115"/>
    </location>
</feature>
<dbReference type="EC" id="3.6.5.4" evidence="9"/>
<dbReference type="Proteomes" id="UP001374803">
    <property type="component" value="Chromosome"/>
</dbReference>
<keyword evidence="7 9" id="KW-0675">Receptor</keyword>
<keyword evidence="4 9" id="KW-0378">Hydrolase</keyword>
<feature type="compositionally biased region" description="Low complexity" evidence="10">
    <location>
        <begin position="75"/>
        <end position="84"/>
    </location>
</feature>
<dbReference type="InterPro" id="IPR036225">
    <property type="entry name" value="SRP/SRP_N"/>
</dbReference>
<feature type="binding site" evidence="9">
    <location>
        <begin position="367"/>
        <end position="370"/>
    </location>
    <ligand>
        <name>GTP</name>
        <dbReference type="ChEBI" id="CHEBI:37565"/>
    </ligand>
</feature>
<keyword evidence="2 9" id="KW-0963">Cytoplasm</keyword>
<feature type="compositionally biased region" description="Basic and acidic residues" evidence="10">
    <location>
        <begin position="26"/>
        <end position="47"/>
    </location>
</feature>
<dbReference type="PANTHER" id="PTHR43134:SF1">
    <property type="entry name" value="SIGNAL RECOGNITION PARTICLE RECEPTOR SUBUNIT ALPHA"/>
    <property type="match status" value="1"/>
</dbReference>
<feature type="domain" description="SRP54-type proteins GTP-binding" evidence="11">
    <location>
        <begin position="388"/>
        <end position="401"/>
    </location>
</feature>
<protein>
    <recommendedName>
        <fullName evidence="9">Signal recognition particle receptor FtsY</fullName>
        <shortName evidence="9">SRP receptor</shortName>
        <ecNumber evidence="9">3.6.5.4</ecNumber>
    </recommendedName>
</protein>
<comment type="function">
    <text evidence="9">Involved in targeting and insertion of nascent membrane proteins into the cytoplasmic membrane. Acts as a receptor for the complex formed by the signal recognition particle (SRP) and the ribosome-nascent chain (RNC).</text>
</comment>
<accession>A0ABZ2KUA0</accession>
<feature type="compositionally biased region" description="Basic and acidic residues" evidence="10">
    <location>
        <begin position="65"/>
        <end position="74"/>
    </location>
</feature>
<dbReference type="EMBL" id="CP089983">
    <property type="protein sequence ID" value="WXB02242.1"/>
    <property type="molecule type" value="Genomic_DNA"/>
</dbReference>
<dbReference type="InterPro" id="IPR042101">
    <property type="entry name" value="SRP54_N_sf"/>
</dbReference>
<gene>
    <name evidence="9 12" type="primary">ftsY</name>
    <name evidence="12" type="ORF">LVJ94_35665</name>
</gene>
<sequence length="424" mass="45037">MEWIIAVVVVVAIAALLFFFRSKKAPEGKATGESREEPTKRLERPANLRDSGAPPKAGPGAKAKAKGEKAEPAAKAEPAPAKKAPTPPPVAEELSQTDLAPADSVRPEAAKPAKRDVAGIRKGLAATRTGFIARLTALFVGKKEIDPAILEQIEEVMLTSDVGVKTTQTVLERLREKLNRNELADPEAVWAELRAEAMRILSLDGGPLRFPTKPSVAMMVGVNGVGKTTTIGKLATKYAGEGKSVLLAAGDTFRAAAVAQLEVWGKRVGAEVVKGKEGSDPGAVAFEATTKAKEAQIDLLLVDTAGRLHTKTPLMDEIKKVRKTIAKAMDGAPHEILLVLDATNGQNALSQAALFKEALDPTGIILTKLDGTAKGGIVLGICDELKLPVRYIGLGERAEDLREFYPDEFVEALFGKPDEEARAA</sequence>
<evidence type="ECO:0000313" key="12">
    <source>
        <dbReference type="EMBL" id="WXB02242.1"/>
    </source>
</evidence>
<dbReference type="InterPro" id="IPR000897">
    <property type="entry name" value="SRP54_GTPase_dom"/>
</dbReference>
<keyword evidence="3 9" id="KW-0547">Nucleotide-binding</keyword>
<evidence type="ECO:0000259" key="11">
    <source>
        <dbReference type="PROSITE" id="PS00300"/>
    </source>
</evidence>
<dbReference type="Pfam" id="PF00448">
    <property type="entry name" value="SRP54"/>
    <property type="match status" value="1"/>
</dbReference>
<evidence type="ECO:0000256" key="9">
    <source>
        <dbReference type="HAMAP-Rule" id="MF_00920"/>
    </source>
</evidence>
<evidence type="ECO:0000256" key="7">
    <source>
        <dbReference type="ARBA" id="ARBA00023170"/>
    </source>
</evidence>
<dbReference type="SMART" id="SM00962">
    <property type="entry name" value="SRP54"/>
    <property type="match status" value="1"/>
</dbReference>
<dbReference type="PANTHER" id="PTHR43134">
    <property type="entry name" value="SIGNAL RECOGNITION PARTICLE RECEPTOR SUBUNIT ALPHA"/>
    <property type="match status" value="1"/>
</dbReference>
<organism evidence="12 13">
    <name type="scientific">Pendulispora rubella</name>
    <dbReference type="NCBI Taxonomy" id="2741070"/>
    <lineage>
        <taxon>Bacteria</taxon>
        <taxon>Pseudomonadati</taxon>
        <taxon>Myxococcota</taxon>
        <taxon>Myxococcia</taxon>
        <taxon>Myxococcales</taxon>
        <taxon>Sorangiineae</taxon>
        <taxon>Pendulisporaceae</taxon>
        <taxon>Pendulispora</taxon>
    </lineage>
</organism>
<feature type="binding site" evidence="9">
    <location>
        <begin position="221"/>
        <end position="228"/>
    </location>
    <ligand>
        <name>GTP</name>
        <dbReference type="ChEBI" id="CHEBI:37565"/>
    </ligand>
</feature>
<feature type="region of interest" description="Disordered" evidence="10">
    <location>
        <begin position="26"/>
        <end position="115"/>
    </location>
</feature>
<feature type="compositionally biased region" description="Low complexity" evidence="10">
    <location>
        <begin position="52"/>
        <end position="62"/>
    </location>
</feature>
<evidence type="ECO:0000256" key="1">
    <source>
        <dbReference type="ARBA" id="ARBA00022475"/>
    </source>
</evidence>
<evidence type="ECO:0000256" key="10">
    <source>
        <dbReference type="SAM" id="MobiDB-lite"/>
    </source>
</evidence>
<keyword evidence="1 9" id="KW-1003">Cell membrane</keyword>
<dbReference type="PROSITE" id="PS00300">
    <property type="entry name" value="SRP54"/>
    <property type="match status" value="1"/>
</dbReference>
<feature type="binding site" evidence="9">
    <location>
        <begin position="303"/>
        <end position="307"/>
    </location>
    <ligand>
        <name>GTP</name>
        <dbReference type="ChEBI" id="CHEBI:37565"/>
    </ligand>
</feature>
<dbReference type="SMART" id="SM00963">
    <property type="entry name" value="SRP54_N"/>
    <property type="match status" value="1"/>
</dbReference>
<dbReference type="SUPFAM" id="SSF52540">
    <property type="entry name" value="P-loop containing nucleoside triphosphate hydrolases"/>
    <property type="match status" value="1"/>
</dbReference>
<dbReference type="NCBIfam" id="TIGR00064">
    <property type="entry name" value="ftsY"/>
    <property type="match status" value="1"/>
</dbReference>
<comment type="catalytic activity">
    <reaction evidence="8 9">
        <text>GTP + H2O = GDP + phosphate + H(+)</text>
        <dbReference type="Rhea" id="RHEA:19669"/>
        <dbReference type="ChEBI" id="CHEBI:15377"/>
        <dbReference type="ChEBI" id="CHEBI:15378"/>
        <dbReference type="ChEBI" id="CHEBI:37565"/>
        <dbReference type="ChEBI" id="CHEBI:43474"/>
        <dbReference type="ChEBI" id="CHEBI:58189"/>
        <dbReference type="EC" id="3.6.5.4"/>
    </reaction>
</comment>
<dbReference type="InterPro" id="IPR004390">
    <property type="entry name" value="SR_rcpt_FtsY"/>
</dbReference>
<dbReference type="CDD" id="cd17874">
    <property type="entry name" value="FtsY"/>
    <property type="match status" value="1"/>
</dbReference>
<dbReference type="SMART" id="SM00382">
    <property type="entry name" value="AAA"/>
    <property type="match status" value="1"/>
</dbReference>
<dbReference type="HAMAP" id="MF_00920">
    <property type="entry name" value="FtsY"/>
    <property type="match status" value="1"/>
</dbReference>
<evidence type="ECO:0000256" key="2">
    <source>
        <dbReference type="ARBA" id="ARBA00022490"/>
    </source>
</evidence>
<evidence type="ECO:0000256" key="4">
    <source>
        <dbReference type="ARBA" id="ARBA00022801"/>
    </source>
</evidence>
<dbReference type="SUPFAM" id="SSF47364">
    <property type="entry name" value="Domain of the SRP/SRP receptor G-proteins"/>
    <property type="match status" value="1"/>
</dbReference>
<name>A0ABZ2KUA0_9BACT</name>
<dbReference type="InterPro" id="IPR003593">
    <property type="entry name" value="AAA+_ATPase"/>
</dbReference>
<evidence type="ECO:0000256" key="3">
    <source>
        <dbReference type="ARBA" id="ARBA00022741"/>
    </source>
</evidence>
<dbReference type="Gene3D" id="3.40.50.300">
    <property type="entry name" value="P-loop containing nucleotide triphosphate hydrolases"/>
    <property type="match status" value="1"/>
</dbReference>
<dbReference type="InterPro" id="IPR013822">
    <property type="entry name" value="Signal_recog_particl_SRP54_hlx"/>
</dbReference>
<evidence type="ECO:0000256" key="8">
    <source>
        <dbReference type="ARBA" id="ARBA00048027"/>
    </source>
</evidence>